<sequence>MNQQLIFNSDFYYDVAKQAVAFTCLVSGLRVNCFIRLPQNVSGDKFLQQVKADAFNWEDSAEHAIANDAYNSVGEIWL</sequence>
<dbReference type="Pfam" id="PF07369">
    <property type="entry name" value="DUF1488"/>
    <property type="match status" value="1"/>
</dbReference>
<evidence type="ECO:0000313" key="2">
    <source>
        <dbReference type="Proteomes" id="UP001231109"/>
    </source>
</evidence>
<accession>A0ABT9HXF4</accession>
<dbReference type="RefSeq" id="WP_305974945.1">
    <property type="nucleotide sequence ID" value="NZ_JAPJDY010000007.1"/>
</dbReference>
<dbReference type="Gene3D" id="3.30.160.140">
    <property type="entry name" value="Shew3726-like"/>
    <property type="match status" value="1"/>
</dbReference>
<keyword evidence="2" id="KW-1185">Reference proteome</keyword>
<dbReference type="InterPro" id="IPR009962">
    <property type="entry name" value="DUF1488"/>
</dbReference>
<gene>
    <name evidence="1" type="ORF">ORJ04_07565</name>
</gene>
<organism evidence="1 2">
    <name type="scientific">Rheinheimera baltica</name>
    <dbReference type="NCBI Taxonomy" id="67576"/>
    <lineage>
        <taxon>Bacteria</taxon>
        <taxon>Pseudomonadati</taxon>
        <taxon>Pseudomonadota</taxon>
        <taxon>Gammaproteobacteria</taxon>
        <taxon>Chromatiales</taxon>
        <taxon>Chromatiaceae</taxon>
        <taxon>Rheinheimera</taxon>
    </lineage>
</organism>
<proteinExistence type="predicted"/>
<dbReference type="Proteomes" id="UP001231109">
    <property type="component" value="Unassembled WGS sequence"/>
</dbReference>
<dbReference type="EMBL" id="JAPJDZ010000014">
    <property type="protein sequence ID" value="MDP5135804.1"/>
    <property type="molecule type" value="Genomic_DNA"/>
</dbReference>
<dbReference type="InterPro" id="IPR036692">
    <property type="entry name" value="Shew3726-like_sf"/>
</dbReference>
<dbReference type="SUPFAM" id="SSF160272">
    <property type="entry name" value="Shew3726-like"/>
    <property type="match status" value="1"/>
</dbReference>
<evidence type="ECO:0000313" key="1">
    <source>
        <dbReference type="EMBL" id="MDP5135804.1"/>
    </source>
</evidence>
<name>A0ABT9HXF4_9GAMM</name>
<reference evidence="1 2" key="1">
    <citation type="submission" date="2022-11" db="EMBL/GenBank/DDBJ databases">
        <title>Viruses from the air-sea interface of a natural surface slick.</title>
        <authorList>
            <person name="Rahlff J."/>
            <person name="Holmfeldt K."/>
        </authorList>
    </citation>
    <scope>NUCLEOTIDE SEQUENCE [LARGE SCALE GENOMIC DNA]</scope>
    <source>
        <strain evidence="1 2">SMS4</strain>
    </source>
</reference>
<protein>
    <submittedName>
        <fullName evidence="1">DUF1488 family protein</fullName>
    </submittedName>
</protein>
<comment type="caution">
    <text evidence="1">The sequence shown here is derived from an EMBL/GenBank/DDBJ whole genome shotgun (WGS) entry which is preliminary data.</text>
</comment>